<dbReference type="PANTHER" id="PTHR30363:SF44">
    <property type="entry name" value="AGA OPERON TRANSCRIPTIONAL REPRESSOR-RELATED"/>
    <property type="match status" value="1"/>
</dbReference>
<name>A0A0F4LNP8_9LACO</name>
<feature type="domain" description="HTH arsR-type" evidence="3">
    <location>
        <begin position="1"/>
        <end position="82"/>
    </location>
</feature>
<dbReference type="InterPro" id="IPR001034">
    <property type="entry name" value="DeoR_HTH"/>
</dbReference>
<comment type="caution">
    <text evidence="5">The sequence shown here is derived from an EMBL/GenBank/DDBJ whole genome shotgun (WGS) entry which is preliminary data.</text>
</comment>
<evidence type="ECO:0000313" key="5">
    <source>
        <dbReference type="EMBL" id="KJY60447.1"/>
    </source>
</evidence>
<dbReference type="EMBL" id="JXJQ01000011">
    <property type="protein sequence ID" value="KJY60447.1"/>
    <property type="molecule type" value="Genomic_DNA"/>
</dbReference>
<dbReference type="Gene3D" id="1.10.10.10">
    <property type="entry name" value="Winged helix-like DNA-binding domain superfamily/Winged helix DNA-binding domain"/>
    <property type="match status" value="1"/>
</dbReference>
<keyword evidence="2" id="KW-0804">Transcription</keyword>
<organism evidence="5 6">
    <name type="scientific">Bombilactobacillus mellifer</name>
    <dbReference type="NCBI Taxonomy" id="1218492"/>
    <lineage>
        <taxon>Bacteria</taxon>
        <taxon>Bacillati</taxon>
        <taxon>Bacillota</taxon>
        <taxon>Bacilli</taxon>
        <taxon>Lactobacillales</taxon>
        <taxon>Lactobacillaceae</taxon>
        <taxon>Bombilactobacillus</taxon>
    </lineage>
</organism>
<dbReference type="SMART" id="SM00420">
    <property type="entry name" value="HTH_DEOR"/>
    <property type="match status" value="1"/>
</dbReference>
<feature type="domain" description="HTH deoR-type" evidence="4">
    <location>
        <begin position="3"/>
        <end position="58"/>
    </location>
</feature>
<dbReference type="SMART" id="SM01134">
    <property type="entry name" value="DeoRC"/>
    <property type="match status" value="1"/>
</dbReference>
<dbReference type="InterPro" id="IPR036390">
    <property type="entry name" value="WH_DNA-bd_sf"/>
</dbReference>
<dbReference type="InterPro" id="IPR036388">
    <property type="entry name" value="WH-like_DNA-bd_sf"/>
</dbReference>
<dbReference type="Pfam" id="PF08220">
    <property type="entry name" value="HTH_DeoR"/>
    <property type="match status" value="1"/>
</dbReference>
<dbReference type="GO" id="GO:0003700">
    <property type="term" value="F:DNA-binding transcription factor activity"/>
    <property type="evidence" value="ECO:0007669"/>
    <property type="project" value="InterPro"/>
</dbReference>
<evidence type="ECO:0000256" key="1">
    <source>
        <dbReference type="ARBA" id="ARBA00023015"/>
    </source>
</evidence>
<dbReference type="PANTHER" id="PTHR30363">
    <property type="entry name" value="HTH-TYPE TRANSCRIPTIONAL REGULATOR SRLR-RELATED"/>
    <property type="match status" value="1"/>
</dbReference>
<keyword evidence="6" id="KW-1185">Reference proteome</keyword>
<accession>A0A0F4LNP8</accession>
<evidence type="ECO:0000259" key="4">
    <source>
        <dbReference type="PROSITE" id="PS51000"/>
    </source>
</evidence>
<dbReference type="STRING" id="1218492.JG30_15710"/>
<dbReference type="OrthoDB" id="9798651at2"/>
<evidence type="ECO:0000256" key="2">
    <source>
        <dbReference type="ARBA" id="ARBA00023163"/>
    </source>
</evidence>
<dbReference type="InterPro" id="IPR037171">
    <property type="entry name" value="NagB/RpiA_transferase-like"/>
</dbReference>
<dbReference type="Pfam" id="PF00455">
    <property type="entry name" value="DeoRC"/>
    <property type="match status" value="1"/>
</dbReference>
<dbReference type="Proteomes" id="UP000033558">
    <property type="component" value="Unassembled WGS sequence"/>
</dbReference>
<dbReference type="InterPro" id="IPR014036">
    <property type="entry name" value="DeoR-like_C"/>
</dbReference>
<proteinExistence type="predicted"/>
<reference evidence="5 6" key="1">
    <citation type="submission" date="2015-01" db="EMBL/GenBank/DDBJ databases">
        <title>Comparative genomics of the lactic acid bacteria isolated from the honey bee gut.</title>
        <authorList>
            <person name="Ellegaard K.M."/>
            <person name="Tamarit D."/>
            <person name="Javelind E."/>
            <person name="Olofsson T."/>
            <person name="Andersson S.G."/>
            <person name="Vasquez A."/>
        </authorList>
    </citation>
    <scope>NUCLEOTIDE SEQUENCE [LARGE SCALE GENOMIC DNA]</scope>
    <source>
        <strain evidence="5 6">Bin4</strain>
    </source>
</reference>
<dbReference type="Gene3D" id="3.40.50.1360">
    <property type="match status" value="1"/>
</dbReference>
<dbReference type="InterPro" id="IPR001845">
    <property type="entry name" value="HTH_ArsR_DNA-bd_dom"/>
</dbReference>
<dbReference type="SUPFAM" id="SSF46785">
    <property type="entry name" value="Winged helix' DNA-binding domain"/>
    <property type="match status" value="1"/>
</dbReference>
<evidence type="ECO:0000313" key="6">
    <source>
        <dbReference type="Proteomes" id="UP000033558"/>
    </source>
</evidence>
<dbReference type="PROSITE" id="PS50987">
    <property type="entry name" value="HTH_ARSR_2"/>
    <property type="match status" value="1"/>
</dbReference>
<sequence length="251" mass="28258">MNKSERLKFISEEVNKYGSIRIADTAQKLNVTRETIRHDIAELDKKGVIQSIRGGAVNPYGLENTRFGQRQTLHLAEKQEIAKKALQFIRNNDHIFLDSGTTSWQLAEAIKHSKIERLTVVTNSTFVIATLQFVKGIQLILLGGTVRTSEGSVSGAMALQNIENIYVDTAFFGSSGINKLSGITNPYMDEIEASKKMRQHSQINIVLADKFKFQRSSLYKMFDLKDVDAIITDKSINKTIIKELCINNILY</sequence>
<keyword evidence="1" id="KW-0805">Transcription regulation</keyword>
<protein>
    <submittedName>
        <fullName evidence="5">Transcription regulator</fullName>
    </submittedName>
</protein>
<dbReference type="SUPFAM" id="SSF100950">
    <property type="entry name" value="NagB/RpiA/CoA transferase-like"/>
    <property type="match status" value="1"/>
</dbReference>
<dbReference type="AlphaFoldDB" id="A0A0F4LNP8"/>
<dbReference type="InterPro" id="IPR050313">
    <property type="entry name" value="Carb_Metab_HTH_regulators"/>
</dbReference>
<gene>
    <name evidence="5" type="ORF">JG30_15710</name>
</gene>
<dbReference type="HOGENOM" id="CLU_060699_0_1_9"/>
<evidence type="ECO:0000259" key="3">
    <source>
        <dbReference type="PROSITE" id="PS50987"/>
    </source>
</evidence>
<dbReference type="PATRIC" id="fig|1218492.5.peg.1627"/>
<dbReference type="PROSITE" id="PS51000">
    <property type="entry name" value="HTH_DEOR_2"/>
    <property type="match status" value="1"/>
</dbReference>
<dbReference type="RefSeq" id="WP_046317789.1">
    <property type="nucleotide sequence ID" value="NZ_JAMBJK010000022.1"/>
</dbReference>